<keyword evidence="1" id="KW-0812">Transmembrane</keyword>
<dbReference type="Proteomes" id="UP001224890">
    <property type="component" value="Unassembled WGS sequence"/>
</dbReference>
<sequence>MTKLSLIHLLLNGALLAMPYNWGSIAFAEIQGIQPTSIIRIGLHRACIALKEHEECLNMNGLNRSAGVSIVDGANEISLRVTRYFDVVTLIKVDSVATLLLAACGWIVMRFRLRRAMGWWSLATMVLCSIPVTLNALAVSSYLAALKGIPTSRGSCLGSSGVMIMVGLSCSIIEVMIAVATVLCNTSNSAGIHHDDQVEALHLDCSAERNTILLDKKSEHNG</sequence>
<dbReference type="RefSeq" id="XP_060421916.1">
    <property type="nucleotide sequence ID" value="XM_060573185.1"/>
</dbReference>
<keyword evidence="1" id="KW-0472">Membrane</keyword>
<evidence type="ECO:0000313" key="3">
    <source>
        <dbReference type="EMBL" id="KAK1657152.1"/>
    </source>
</evidence>
<keyword evidence="1" id="KW-1133">Transmembrane helix</keyword>
<keyword evidence="2" id="KW-0732">Signal</keyword>
<dbReference type="EMBL" id="JAHMHR010000102">
    <property type="protein sequence ID" value="KAK1657152.1"/>
    <property type="molecule type" value="Genomic_DNA"/>
</dbReference>
<proteinExistence type="predicted"/>
<protein>
    <recommendedName>
        <fullName evidence="5">Integral membrane protein</fullName>
    </recommendedName>
</protein>
<reference evidence="3" key="1">
    <citation type="submission" date="2021-06" db="EMBL/GenBank/DDBJ databases">
        <title>Comparative genomics, transcriptomics and evolutionary studies reveal genomic signatures of adaptation to plant cell wall in hemibiotrophic fungi.</title>
        <authorList>
            <consortium name="DOE Joint Genome Institute"/>
            <person name="Baroncelli R."/>
            <person name="Diaz J.F."/>
            <person name="Benocci T."/>
            <person name="Peng M."/>
            <person name="Battaglia E."/>
            <person name="Haridas S."/>
            <person name="Andreopoulos W."/>
            <person name="Labutti K."/>
            <person name="Pangilinan J."/>
            <person name="Floch G.L."/>
            <person name="Makela M.R."/>
            <person name="Henrissat B."/>
            <person name="Grigoriev I.V."/>
            <person name="Crouch J.A."/>
            <person name="De Vries R.P."/>
            <person name="Sukno S.A."/>
            <person name="Thon M.R."/>
        </authorList>
    </citation>
    <scope>NUCLEOTIDE SEQUENCE</scope>
    <source>
        <strain evidence="3">CBS 193.32</strain>
    </source>
</reference>
<feature type="transmembrane region" description="Helical" evidence="1">
    <location>
        <begin position="120"/>
        <end position="143"/>
    </location>
</feature>
<feature type="chain" id="PRO_5042606476" description="Integral membrane protein" evidence="2">
    <location>
        <begin position="18"/>
        <end position="222"/>
    </location>
</feature>
<comment type="caution">
    <text evidence="3">The sequence shown here is derived from an EMBL/GenBank/DDBJ whole genome shotgun (WGS) entry which is preliminary data.</text>
</comment>
<keyword evidence="4" id="KW-1185">Reference proteome</keyword>
<gene>
    <name evidence="3" type="ORF">BDP55DRAFT_638991</name>
</gene>
<feature type="transmembrane region" description="Helical" evidence="1">
    <location>
        <begin position="87"/>
        <end position="108"/>
    </location>
</feature>
<evidence type="ECO:0008006" key="5">
    <source>
        <dbReference type="Google" id="ProtNLM"/>
    </source>
</evidence>
<feature type="signal peptide" evidence="2">
    <location>
        <begin position="1"/>
        <end position="17"/>
    </location>
</feature>
<evidence type="ECO:0000313" key="4">
    <source>
        <dbReference type="Proteomes" id="UP001224890"/>
    </source>
</evidence>
<feature type="transmembrane region" description="Helical" evidence="1">
    <location>
        <begin position="163"/>
        <end position="184"/>
    </location>
</feature>
<organism evidence="3 4">
    <name type="scientific">Colletotrichum godetiae</name>
    <dbReference type="NCBI Taxonomy" id="1209918"/>
    <lineage>
        <taxon>Eukaryota</taxon>
        <taxon>Fungi</taxon>
        <taxon>Dikarya</taxon>
        <taxon>Ascomycota</taxon>
        <taxon>Pezizomycotina</taxon>
        <taxon>Sordariomycetes</taxon>
        <taxon>Hypocreomycetidae</taxon>
        <taxon>Glomerellales</taxon>
        <taxon>Glomerellaceae</taxon>
        <taxon>Colletotrichum</taxon>
        <taxon>Colletotrichum acutatum species complex</taxon>
    </lineage>
</organism>
<name>A0AAJ0EN32_9PEZI</name>
<dbReference type="AlphaFoldDB" id="A0AAJ0EN32"/>
<accession>A0AAJ0EN32</accession>
<dbReference type="GeneID" id="85457711"/>
<evidence type="ECO:0000256" key="2">
    <source>
        <dbReference type="SAM" id="SignalP"/>
    </source>
</evidence>
<evidence type="ECO:0000256" key="1">
    <source>
        <dbReference type="SAM" id="Phobius"/>
    </source>
</evidence>